<feature type="transmembrane region" description="Helical" evidence="1">
    <location>
        <begin position="59"/>
        <end position="78"/>
    </location>
</feature>
<dbReference type="InterPro" id="IPR000045">
    <property type="entry name" value="Prepilin_IV_endopep_pep"/>
</dbReference>
<dbReference type="Pfam" id="PF01478">
    <property type="entry name" value="Peptidase_A24"/>
    <property type="match status" value="1"/>
</dbReference>
<dbReference type="Proteomes" id="UP001156694">
    <property type="component" value="Unassembled WGS sequence"/>
</dbReference>
<dbReference type="RefSeq" id="WP_284375026.1">
    <property type="nucleotide sequence ID" value="NZ_BSNN01000001.1"/>
</dbReference>
<evidence type="ECO:0000256" key="1">
    <source>
        <dbReference type="SAM" id="Phobius"/>
    </source>
</evidence>
<protein>
    <recommendedName>
        <fullName evidence="2">Prepilin type IV endopeptidase peptidase domain-containing protein</fullName>
    </recommendedName>
</protein>
<evidence type="ECO:0000313" key="3">
    <source>
        <dbReference type="EMBL" id="GLQ33788.1"/>
    </source>
</evidence>
<evidence type="ECO:0000259" key="2">
    <source>
        <dbReference type="Pfam" id="PF01478"/>
    </source>
</evidence>
<accession>A0ABQ5VQV0</accession>
<keyword evidence="1" id="KW-0812">Transmembrane</keyword>
<feature type="transmembrane region" description="Helical" evidence="1">
    <location>
        <begin position="34"/>
        <end position="52"/>
    </location>
</feature>
<gene>
    <name evidence="3" type="ORF">GCM10007939_00710</name>
</gene>
<keyword evidence="4" id="KW-1185">Reference proteome</keyword>
<keyword evidence="1" id="KW-0472">Membrane</keyword>
<feature type="domain" description="Prepilin type IV endopeptidase peptidase" evidence="2">
    <location>
        <begin position="12"/>
        <end position="114"/>
    </location>
</feature>
<proteinExistence type="predicted"/>
<evidence type="ECO:0000313" key="4">
    <source>
        <dbReference type="Proteomes" id="UP001156694"/>
    </source>
</evidence>
<comment type="caution">
    <text evidence="3">The sequence shown here is derived from an EMBL/GenBank/DDBJ whole genome shotgun (WGS) entry which is preliminary data.</text>
</comment>
<dbReference type="Gene3D" id="1.20.120.1220">
    <property type="match status" value="1"/>
</dbReference>
<dbReference type="EMBL" id="BSNN01000001">
    <property type="protein sequence ID" value="GLQ33788.1"/>
    <property type="molecule type" value="Genomic_DNA"/>
</dbReference>
<feature type="transmembrane region" description="Helical" evidence="1">
    <location>
        <begin position="140"/>
        <end position="157"/>
    </location>
</feature>
<organism evidence="3 4">
    <name type="scientific">Amylibacter marinus</name>
    <dbReference type="NCBI Taxonomy" id="1475483"/>
    <lineage>
        <taxon>Bacteria</taxon>
        <taxon>Pseudomonadati</taxon>
        <taxon>Pseudomonadota</taxon>
        <taxon>Alphaproteobacteria</taxon>
        <taxon>Rhodobacterales</taxon>
        <taxon>Paracoccaceae</taxon>
        <taxon>Amylibacter</taxon>
    </lineage>
</organism>
<sequence length="163" mass="18015">MSEFAALFFLIATFPVLFICAYTDLRFMTISNRANMILFGIFLVFGVFLLPFPEYGMRLLQGVVMLIVGFLLTSFGAIGGGDSKLLAAVAPYVLLDDASGLAMVLCVIVLAAVLAHRILGLIPRFRAEVVDWVSWQKHRNFPFGVPIAATLFLYLFSEARIVN</sequence>
<feature type="transmembrane region" description="Helical" evidence="1">
    <location>
        <begin position="98"/>
        <end position="119"/>
    </location>
</feature>
<name>A0ABQ5VQV0_9RHOB</name>
<keyword evidence="1" id="KW-1133">Transmembrane helix</keyword>
<reference evidence="4" key="1">
    <citation type="journal article" date="2019" name="Int. J. Syst. Evol. Microbiol.">
        <title>The Global Catalogue of Microorganisms (GCM) 10K type strain sequencing project: providing services to taxonomists for standard genome sequencing and annotation.</title>
        <authorList>
            <consortium name="The Broad Institute Genomics Platform"/>
            <consortium name="The Broad Institute Genome Sequencing Center for Infectious Disease"/>
            <person name="Wu L."/>
            <person name="Ma J."/>
        </authorList>
    </citation>
    <scope>NUCLEOTIDE SEQUENCE [LARGE SCALE GENOMIC DNA]</scope>
    <source>
        <strain evidence="4">NBRC 110140</strain>
    </source>
</reference>